<evidence type="ECO:0000256" key="2">
    <source>
        <dbReference type="ARBA" id="ARBA00022679"/>
    </source>
</evidence>
<name>A0A401GIW8_9APHY</name>
<dbReference type="InParanoid" id="A0A401GIW8"/>
<keyword evidence="6" id="KW-0564">Palmitate</keyword>
<keyword evidence="5 10" id="KW-0472">Membrane</keyword>
<evidence type="ECO:0000256" key="10">
    <source>
        <dbReference type="RuleBase" id="RU079119"/>
    </source>
</evidence>
<feature type="compositionally biased region" description="Polar residues" evidence="11">
    <location>
        <begin position="1"/>
        <end position="13"/>
    </location>
</feature>
<feature type="compositionally biased region" description="Pro residues" evidence="11">
    <location>
        <begin position="21"/>
        <end position="31"/>
    </location>
</feature>
<evidence type="ECO:0000313" key="13">
    <source>
        <dbReference type="EMBL" id="GBE82127.1"/>
    </source>
</evidence>
<dbReference type="PANTHER" id="PTHR22883">
    <property type="entry name" value="ZINC FINGER DHHC DOMAIN CONTAINING PROTEIN"/>
    <property type="match status" value="1"/>
</dbReference>
<comment type="domain">
    <text evidence="10">The DHHC domain is required for palmitoyltransferase activity.</text>
</comment>
<dbReference type="Proteomes" id="UP000287166">
    <property type="component" value="Unassembled WGS sequence"/>
</dbReference>
<evidence type="ECO:0000256" key="5">
    <source>
        <dbReference type="ARBA" id="ARBA00023136"/>
    </source>
</evidence>
<feature type="region of interest" description="Disordered" evidence="11">
    <location>
        <begin position="173"/>
        <end position="228"/>
    </location>
</feature>
<dbReference type="InterPro" id="IPR001594">
    <property type="entry name" value="Palmitoyltrfase_DHHC"/>
</dbReference>
<feature type="compositionally biased region" description="Polar residues" evidence="11">
    <location>
        <begin position="37"/>
        <end position="46"/>
    </location>
</feature>
<dbReference type="PROSITE" id="PS50216">
    <property type="entry name" value="DHHC"/>
    <property type="match status" value="1"/>
</dbReference>
<evidence type="ECO:0000259" key="12">
    <source>
        <dbReference type="Pfam" id="PF01529"/>
    </source>
</evidence>
<dbReference type="Pfam" id="PF01529">
    <property type="entry name" value="DHHC"/>
    <property type="match status" value="1"/>
</dbReference>
<evidence type="ECO:0000256" key="4">
    <source>
        <dbReference type="ARBA" id="ARBA00022989"/>
    </source>
</evidence>
<evidence type="ECO:0000256" key="3">
    <source>
        <dbReference type="ARBA" id="ARBA00022692"/>
    </source>
</evidence>
<comment type="subcellular location">
    <subcellularLocation>
        <location evidence="1">Membrane</location>
        <topology evidence="1">Multi-pass membrane protein</topology>
    </subcellularLocation>
</comment>
<evidence type="ECO:0000256" key="9">
    <source>
        <dbReference type="ARBA" id="ARBA00048048"/>
    </source>
</evidence>
<dbReference type="AlphaFoldDB" id="A0A401GIW8"/>
<dbReference type="EC" id="2.3.1.225" evidence="10"/>
<keyword evidence="8 10" id="KW-0012">Acyltransferase</keyword>
<evidence type="ECO:0000256" key="11">
    <source>
        <dbReference type="SAM" id="MobiDB-lite"/>
    </source>
</evidence>
<feature type="domain" description="Palmitoyltransferase DHHC" evidence="12">
    <location>
        <begin position="471"/>
        <end position="600"/>
    </location>
</feature>
<evidence type="ECO:0000256" key="6">
    <source>
        <dbReference type="ARBA" id="ARBA00023139"/>
    </source>
</evidence>
<feature type="region of interest" description="Disordered" evidence="11">
    <location>
        <begin position="1"/>
        <end position="141"/>
    </location>
</feature>
<proteinExistence type="inferred from homology"/>
<reference evidence="13 14" key="1">
    <citation type="journal article" date="2018" name="Sci. Rep.">
        <title>Genome sequence of the cauliflower mushroom Sparassis crispa (Hanabiratake) and its association with beneficial usage.</title>
        <authorList>
            <person name="Kiyama R."/>
            <person name="Furutani Y."/>
            <person name="Kawaguchi K."/>
            <person name="Nakanishi T."/>
        </authorList>
    </citation>
    <scope>NUCLEOTIDE SEQUENCE [LARGE SCALE GENOMIC DNA]</scope>
</reference>
<evidence type="ECO:0000256" key="7">
    <source>
        <dbReference type="ARBA" id="ARBA00023288"/>
    </source>
</evidence>
<keyword evidence="2 10" id="KW-0808">Transferase</keyword>
<keyword evidence="14" id="KW-1185">Reference proteome</keyword>
<comment type="caution">
    <text evidence="13">The sequence shown here is derived from an EMBL/GenBank/DDBJ whole genome shotgun (WGS) entry which is preliminary data.</text>
</comment>
<dbReference type="OrthoDB" id="9909019at2759"/>
<feature type="compositionally biased region" description="Low complexity" evidence="11">
    <location>
        <begin position="56"/>
        <end position="65"/>
    </location>
</feature>
<keyword evidence="3 10" id="KW-0812">Transmembrane</keyword>
<feature type="transmembrane region" description="Helical" evidence="10">
    <location>
        <begin position="379"/>
        <end position="403"/>
    </location>
</feature>
<feature type="compositionally biased region" description="Polar residues" evidence="11">
    <location>
        <begin position="214"/>
        <end position="228"/>
    </location>
</feature>
<evidence type="ECO:0000256" key="1">
    <source>
        <dbReference type="ARBA" id="ARBA00004141"/>
    </source>
</evidence>
<dbReference type="GeneID" id="38779044"/>
<dbReference type="STRING" id="139825.A0A401GIW8"/>
<dbReference type="InterPro" id="IPR039859">
    <property type="entry name" value="PFA4/ZDH16/20/ERF2-like"/>
</dbReference>
<dbReference type="GO" id="GO:0005794">
    <property type="term" value="C:Golgi apparatus"/>
    <property type="evidence" value="ECO:0007669"/>
    <property type="project" value="TreeGrafter"/>
</dbReference>
<sequence>MATPHSLPSASHRTVTHLPFSPNPTSNPPLRIPIQSRPHSGSTSGNVPPSPKSPTRPKSVVSSRSHPSQNPITAADPLPMPVSASIPLFHPRPVHSSSTTHAGGILPSASFFHPSRPSYPPPSPPPARPSRPSSAGSVMSTEAPTFDVLRLAPLSEHQIRESDATDSIGHSTEEFKDQEHTLDASARSASVKPSREALLPIGPSRTSRARRPTVVTQSGPYGLSETNVSAGGRMRDSFEKLFKRGFSFDGSHKSPATSPTSAIASNGLAHTRLTSRSIEPSPISPTAVARMTFELNVARSTISPRVQHKHSLSPTQASTSSLNMSFVSHPPPDMKVSLSMVPVVNRETGKPVRNYQLHQSRNRFFLGGRLLTGGDSPRAFVASLIVVLGIAGVWFSTTCVWWWHHKSPAVAAVGVYMCLLTISSMLATAFRDPGILPRDLDPEPPFAPNSSSESLRAPLPRDLKVRAGFVRTKYCPTCRTYRPPRSCHCKMCDNCVDGCDHHCQWVNNCIGRRNYTSFFTFLLSSVVTIILVICTSALHLYFLTRDSRTSFRRALATADGVGSAVGFSMAILVLWPVMALLVYHLRLLLLNVTTIEQIRAQAHKSLVPGPAPPNPFSHGTWRRNLLYVLCRPAGMSWLDFSAVATEDKREINPGLVQEAWMAEAEEGRAKGE</sequence>
<dbReference type="GO" id="GO:0005783">
    <property type="term" value="C:endoplasmic reticulum"/>
    <property type="evidence" value="ECO:0007669"/>
    <property type="project" value="TreeGrafter"/>
</dbReference>
<feature type="compositionally biased region" description="Basic and acidic residues" evidence="11">
    <location>
        <begin position="173"/>
        <end position="182"/>
    </location>
</feature>
<dbReference type="GO" id="GO:0016020">
    <property type="term" value="C:membrane"/>
    <property type="evidence" value="ECO:0007669"/>
    <property type="project" value="UniProtKB-SubCell"/>
</dbReference>
<dbReference type="GO" id="GO:0006612">
    <property type="term" value="P:protein targeting to membrane"/>
    <property type="evidence" value="ECO:0007669"/>
    <property type="project" value="TreeGrafter"/>
</dbReference>
<feature type="transmembrane region" description="Helical" evidence="10">
    <location>
        <begin position="562"/>
        <end position="583"/>
    </location>
</feature>
<keyword evidence="7" id="KW-0449">Lipoprotein</keyword>
<comment type="catalytic activity">
    <reaction evidence="9 10">
        <text>L-cysteinyl-[protein] + hexadecanoyl-CoA = S-hexadecanoyl-L-cysteinyl-[protein] + CoA</text>
        <dbReference type="Rhea" id="RHEA:36683"/>
        <dbReference type="Rhea" id="RHEA-COMP:10131"/>
        <dbReference type="Rhea" id="RHEA-COMP:11032"/>
        <dbReference type="ChEBI" id="CHEBI:29950"/>
        <dbReference type="ChEBI" id="CHEBI:57287"/>
        <dbReference type="ChEBI" id="CHEBI:57379"/>
        <dbReference type="ChEBI" id="CHEBI:74151"/>
        <dbReference type="EC" id="2.3.1.225"/>
    </reaction>
</comment>
<dbReference type="PANTHER" id="PTHR22883:SF488">
    <property type="entry name" value="PALMITOYLTRANSFERASE"/>
    <property type="match status" value="1"/>
</dbReference>
<gene>
    <name evidence="13" type="ORF">SCP_0405070</name>
</gene>
<protein>
    <recommendedName>
        <fullName evidence="10">Palmitoyltransferase</fullName>
        <ecNumber evidence="10">2.3.1.225</ecNumber>
    </recommendedName>
</protein>
<dbReference type="EMBL" id="BFAD01000004">
    <property type="protein sequence ID" value="GBE82127.1"/>
    <property type="molecule type" value="Genomic_DNA"/>
</dbReference>
<dbReference type="GO" id="GO:0019706">
    <property type="term" value="F:protein-cysteine S-palmitoyltransferase activity"/>
    <property type="evidence" value="ECO:0007669"/>
    <property type="project" value="UniProtKB-EC"/>
</dbReference>
<evidence type="ECO:0000313" key="14">
    <source>
        <dbReference type="Proteomes" id="UP000287166"/>
    </source>
</evidence>
<organism evidence="13 14">
    <name type="scientific">Sparassis crispa</name>
    <dbReference type="NCBI Taxonomy" id="139825"/>
    <lineage>
        <taxon>Eukaryota</taxon>
        <taxon>Fungi</taxon>
        <taxon>Dikarya</taxon>
        <taxon>Basidiomycota</taxon>
        <taxon>Agaricomycotina</taxon>
        <taxon>Agaricomycetes</taxon>
        <taxon>Polyporales</taxon>
        <taxon>Sparassidaceae</taxon>
        <taxon>Sparassis</taxon>
    </lineage>
</organism>
<feature type="compositionally biased region" description="Pro residues" evidence="11">
    <location>
        <begin position="117"/>
        <end position="129"/>
    </location>
</feature>
<evidence type="ECO:0000256" key="8">
    <source>
        <dbReference type="ARBA" id="ARBA00023315"/>
    </source>
</evidence>
<feature type="transmembrane region" description="Helical" evidence="10">
    <location>
        <begin position="518"/>
        <end position="542"/>
    </location>
</feature>
<keyword evidence="4 10" id="KW-1133">Transmembrane helix</keyword>
<dbReference type="RefSeq" id="XP_027613040.1">
    <property type="nucleotide sequence ID" value="XM_027757239.1"/>
</dbReference>
<accession>A0A401GIW8</accession>
<feature type="transmembrane region" description="Helical" evidence="10">
    <location>
        <begin position="409"/>
        <end position="430"/>
    </location>
</feature>
<comment type="similarity">
    <text evidence="10">Belongs to the DHHC palmitoyltransferase family.</text>
</comment>